<keyword evidence="6" id="KW-1185">Reference proteome</keyword>
<feature type="transmembrane region" description="Helical" evidence="1">
    <location>
        <begin position="28"/>
        <end position="55"/>
    </location>
</feature>
<dbReference type="PROSITE" id="PS50112">
    <property type="entry name" value="PAS"/>
    <property type="match status" value="1"/>
</dbReference>
<keyword evidence="1" id="KW-0812">Transmembrane</keyword>
<keyword evidence="1" id="KW-1133">Transmembrane helix</keyword>
<dbReference type="PANTHER" id="PTHR44757">
    <property type="entry name" value="DIGUANYLATE CYCLASE DGCP"/>
    <property type="match status" value="1"/>
</dbReference>
<name>A0A081P447_9BACL</name>
<dbReference type="Pfam" id="PF00563">
    <property type="entry name" value="EAL"/>
    <property type="match status" value="1"/>
</dbReference>
<dbReference type="SUPFAM" id="SSF55785">
    <property type="entry name" value="PYP-like sensor domain (PAS domain)"/>
    <property type="match status" value="1"/>
</dbReference>
<dbReference type="EMBL" id="JNVM01000010">
    <property type="protein sequence ID" value="KEQ25470.1"/>
    <property type="molecule type" value="Genomic_DNA"/>
</dbReference>
<feature type="domain" description="PAS" evidence="2">
    <location>
        <begin position="84"/>
        <end position="154"/>
    </location>
</feature>
<dbReference type="InterPro" id="IPR029787">
    <property type="entry name" value="Nucleotide_cyclase"/>
</dbReference>
<dbReference type="PROSITE" id="PS50883">
    <property type="entry name" value="EAL"/>
    <property type="match status" value="1"/>
</dbReference>
<dbReference type="SMART" id="SM00091">
    <property type="entry name" value="PAS"/>
    <property type="match status" value="1"/>
</dbReference>
<evidence type="ECO:0000256" key="1">
    <source>
        <dbReference type="SAM" id="Phobius"/>
    </source>
</evidence>
<evidence type="ECO:0000259" key="2">
    <source>
        <dbReference type="PROSITE" id="PS50112"/>
    </source>
</evidence>
<dbReference type="Proteomes" id="UP000028123">
    <property type="component" value="Unassembled WGS sequence"/>
</dbReference>
<dbReference type="AlphaFoldDB" id="A0A081P447"/>
<dbReference type="NCBIfam" id="TIGR00254">
    <property type="entry name" value="GGDEF"/>
    <property type="match status" value="1"/>
</dbReference>
<dbReference type="CDD" id="cd01949">
    <property type="entry name" value="GGDEF"/>
    <property type="match status" value="1"/>
</dbReference>
<comment type="caution">
    <text evidence="5">The sequence shown here is derived from an EMBL/GenBank/DDBJ whole genome shotgun (WGS) entry which is preliminary data.</text>
</comment>
<evidence type="ECO:0000313" key="6">
    <source>
        <dbReference type="Proteomes" id="UP000028123"/>
    </source>
</evidence>
<dbReference type="SUPFAM" id="SSF141868">
    <property type="entry name" value="EAL domain-like"/>
    <property type="match status" value="1"/>
</dbReference>
<organism evidence="5 6">
    <name type="scientific">Paenibacillus tyrfis</name>
    <dbReference type="NCBI Taxonomy" id="1501230"/>
    <lineage>
        <taxon>Bacteria</taxon>
        <taxon>Bacillati</taxon>
        <taxon>Bacillota</taxon>
        <taxon>Bacilli</taxon>
        <taxon>Bacillales</taxon>
        <taxon>Paenibacillaceae</taxon>
        <taxon>Paenibacillus</taxon>
    </lineage>
</organism>
<dbReference type="RefSeq" id="WP_036681585.1">
    <property type="nucleotide sequence ID" value="NZ_JNVM01000010.1"/>
</dbReference>
<evidence type="ECO:0000313" key="5">
    <source>
        <dbReference type="EMBL" id="KEQ25470.1"/>
    </source>
</evidence>
<dbReference type="PANTHER" id="PTHR44757:SF2">
    <property type="entry name" value="BIOFILM ARCHITECTURE MAINTENANCE PROTEIN MBAA"/>
    <property type="match status" value="1"/>
</dbReference>
<dbReference type="Pfam" id="PF00990">
    <property type="entry name" value="GGDEF"/>
    <property type="match status" value="1"/>
</dbReference>
<dbReference type="eggNOG" id="COG5001">
    <property type="taxonomic scope" value="Bacteria"/>
</dbReference>
<evidence type="ECO:0000259" key="4">
    <source>
        <dbReference type="PROSITE" id="PS50887"/>
    </source>
</evidence>
<dbReference type="SUPFAM" id="SSF55073">
    <property type="entry name" value="Nucleotide cyclase"/>
    <property type="match status" value="1"/>
</dbReference>
<dbReference type="InterPro" id="IPR000160">
    <property type="entry name" value="GGDEF_dom"/>
</dbReference>
<gene>
    <name evidence="5" type="ORF">ET33_01740</name>
</gene>
<dbReference type="OrthoDB" id="9759607at2"/>
<dbReference type="InterPro" id="IPR052155">
    <property type="entry name" value="Biofilm_reg_signaling"/>
</dbReference>
<keyword evidence="1" id="KW-0472">Membrane</keyword>
<dbReference type="SMART" id="SM00267">
    <property type="entry name" value="GGDEF"/>
    <property type="match status" value="1"/>
</dbReference>
<dbReference type="InterPro" id="IPR001633">
    <property type="entry name" value="EAL_dom"/>
</dbReference>
<dbReference type="FunFam" id="3.20.20.450:FF:000001">
    <property type="entry name" value="Cyclic di-GMP phosphodiesterase yahA"/>
    <property type="match status" value="1"/>
</dbReference>
<dbReference type="InterPro" id="IPR000014">
    <property type="entry name" value="PAS"/>
</dbReference>
<accession>A0A081P447</accession>
<dbReference type="InterPro" id="IPR035919">
    <property type="entry name" value="EAL_sf"/>
</dbReference>
<dbReference type="Gene3D" id="3.30.450.20">
    <property type="entry name" value="PAS domain"/>
    <property type="match status" value="1"/>
</dbReference>
<feature type="domain" description="EAL" evidence="3">
    <location>
        <begin position="382"/>
        <end position="635"/>
    </location>
</feature>
<protein>
    <submittedName>
        <fullName evidence="5">Diguanylate cyclase</fullName>
    </submittedName>
</protein>
<reference evidence="5 6" key="1">
    <citation type="submission" date="2014-06" db="EMBL/GenBank/DDBJ databases">
        <title>Draft genome sequence of Paenibacillus sp. MSt1.</title>
        <authorList>
            <person name="Aw Y.K."/>
            <person name="Ong K.S."/>
            <person name="Gan H.M."/>
            <person name="Lee S.M."/>
        </authorList>
    </citation>
    <scope>NUCLEOTIDE SEQUENCE [LARGE SCALE GENOMIC DNA]</scope>
    <source>
        <strain evidence="5 6">MSt1</strain>
    </source>
</reference>
<dbReference type="InterPro" id="IPR043128">
    <property type="entry name" value="Rev_trsase/Diguanyl_cyclase"/>
</dbReference>
<dbReference type="CDD" id="cd00130">
    <property type="entry name" value="PAS"/>
    <property type="match status" value="1"/>
</dbReference>
<feature type="domain" description="GGDEF" evidence="4">
    <location>
        <begin position="239"/>
        <end position="373"/>
    </location>
</feature>
<dbReference type="Gene3D" id="3.20.20.450">
    <property type="entry name" value="EAL domain"/>
    <property type="match status" value="1"/>
</dbReference>
<dbReference type="PROSITE" id="PS50887">
    <property type="entry name" value="GGDEF"/>
    <property type="match status" value="1"/>
</dbReference>
<dbReference type="InterPro" id="IPR013656">
    <property type="entry name" value="PAS_4"/>
</dbReference>
<dbReference type="Gene3D" id="3.30.70.270">
    <property type="match status" value="1"/>
</dbReference>
<sequence>MPRTDESANGIQPCDEKRTMLFACGGTAVGFFVCWWAGGVFLWGFGIAVFLLMAYSWERIVRLSRTVSEADARSRTAEERLRRADSRLNALFHHHPGAVGLVDPRGCFLQWNPAAEHMFGYREEELRGKHLRILFPEELSGRTNNFFTEALHGSPLSFKTSLLHKDGYRVDLDTTVVPVKEQGITTGVLIVCQDITSATRTEEQIRHLAYYDDMTGLPNRRLFVQHLNAAMAAASRRERTLAVLFVDIDRFKIVNDCFGHDYGDMLLLQVAERFSRCVGPDDYLARTEGDEFAFFFQVSDQEAEPVGAIAKEIFDLLEEPFVLGQNLVHLTASIGISLLSQEDESADSLMKCADMALTRSKEKGKNNYQLFNSEMKSVSLKRLTLESELRRALANNELLLYYQPQINIATGRIVGFEALVRWQHPERGLVAPGEFIPFAEDSGLIVPIGEWALKEACRQNKQWQDAGLEVVPVSVNLSIRQFMQHQLCAKIGRTLRETELDPGLLELEITESCTMDVDYASDLLHELKKLGVKISIDDFGTGYSSLSYLKKFPIDKLKIDRSFVRDIMTDPNDAAIVASIIAMTRHLNMEVIAEGVETEEQLRFLHENECHLIQGFYLSPPLAVPDAECLMKLYSAQAAAGEESPPLN</sequence>
<dbReference type="InterPro" id="IPR035965">
    <property type="entry name" value="PAS-like_dom_sf"/>
</dbReference>
<dbReference type="Pfam" id="PF08448">
    <property type="entry name" value="PAS_4"/>
    <property type="match status" value="1"/>
</dbReference>
<dbReference type="CDD" id="cd01948">
    <property type="entry name" value="EAL"/>
    <property type="match status" value="1"/>
</dbReference>
<proteinExistence type="predicted"/>
<dbReference type="SMART" id="SM00052">
    <property type="entry name" value="EAL"/>
    <property type="match status" value="1"/>
</dbReference>
<evidence type="ECO:0000259" key="3">
    <source>
        <dbReference type="PROSITE" id="PS50883"/>
    </source>
</evidence>
<dbReference type="NCBIfam" id="TIGR00229">
    <property type="entry name" value="sensory_box"/>
    <property type="match status" value="1"/>
</dbReference>